<evidence type="ECO:0000313" key="9">
    <source>
        <dbReference type="Proteomes" id="UP000738126"/>
    </source>
</evidence>
<organism evidence="8 9">
    <name type="scientific">Halorhodospira neutriphila</name>
    <dbReference type="NCBI Taxonomy" id="168379"/>
    <lineage>
        <taxon>Bacteria</taxon>
        <taxon>Pseudomonadati</taxon>
        <taxon>Pseudomonadota</taxon>
        <taxon>Gammaproteobacteria</taxon>
        <taxon>Chromatiales</taxon>
        <taxon>Ectothiorhodospiraceae</taxon>
        <taxon>Halorhodospira</taxon>
    </lineage>
</organism>
<comment type="similarity">
    <text evidence="2">Belongs to the CPA3 antiporters (TC 2.A.63) subunit E family.</text>
</comment>
<evidence type="ECO:0000256" key="5">
    <source>
        <dbReference type="ARBA" id="ARBA00022989"/>
    </source>
</evidence>
<name>A0ABS1E649_9GAMM</name>
<evidence type="ECO:0000256" key="6">
    <source>
        <dbReference type="ARBA" id="ARBA00023136"/>
    </source>
</evidence>
<dbReference type="Pfam" id="PF01899">
    <property type="entry name" value="MNHE"/>
    <property type="match status" value="1"/>
</dbReference>
<evidence type="ECO:0000256" key="7">
    <source>
        <dbReference type="SAM" id="Phobius"/>
    </source>
</evidence>
<evidence type="ECO:0000256" key="3">
    <source>
        <dbReference type="ARBA" id="ARBA00022475"/>
    </source>
</evidence>
<dbReference type="PIRSF" id="PIRSF019239">
    <property type="entry name" value="MrpE"/>
    <property type="match status" value="1"/>
</dbReference>
<keyword evidence="6 7" id="KW-0472">Membrane</keyword>
<dbReference type="InterPro" id="IPR002758">
    <property type="entry name" value="Cation_antiport_E"/>
</dbReference>
<evidence type="ECO:0000256" key="4">
    <source>
        <dbReference type="ARBA" id="ARBA00022692"/>
    </source>
</evidence>
<proteinExistence type="inferred from homology"/>
<gene>
    <name evidence="8" type="ORF">CKO13_06150</name>
</gene>
<keyword evidence="3" id="KW-1003">Cell membrane</keyword>
<evidence type="ECO:0000256" key="1">
    <source>
        <dbReference type="ARBA" id="ARBA00004651"/>
    </source>
</evidence>
<dbReference type="RefSeq" id="WP_200257967.1">
    <property type="nucleotide sequence ID" value="NZ_NRSH01000054.1"/>
</dbReference>
<comment type="caution">
    <text evidence="8">The sequence shown here is derived from an EMBL/GenBank/DDBJ whole genome shotgun (WGS) entry which is preliminary data.</text>
</comment>
<comment type="subcellular location">
    <subcellularLocation>
        <location evidence="1">Cell membrane</location>
        <topology evidence="1">Multi-pass membrane protein</topology>
    </subcellularLocation>
</comment>
<dbReference type="PANTHER" id="PTHR34584:SF1">
    <property type="entry name" value="NA(+)_H(+) ANTIPORTER SUBUNIT E1"/>
    <property type="match status" value="1"/>
</dbReference>
<keyword evidence="9" id="KW-1185">Reference proteome</keyword>
<evidence type="ECO:0000313" key="8">
    <source>
        <dbReference type="EMBL" id="MBK1726612.1"/>
    </source>
</evidence>
<sequence>MIPFAWNIVLATVWVVLTANLTLLNALFGFLLGYAALALVQSQLPGLHGYAQRVPRFIGFVLFYIWEMAKANARIAYDVVTPRCDIHPGVVGVPLEACSDGEITVLANLISLTPGTLSLDVSSDRRVLYIHAMYIEDEAAFHEEIKELERRVLKVMRP</sequence>
<keyword evidence="4 7" id="KW-0812">Transmembrane</keyword>
<reference evidence="8 9" key="1">
    <citation type="journal article" date="2020" name="Microorganisms">
        <title>Osmotic Adaptation and Compatible Solute Biosynthesis of Phototrophic Bacteria as Revealed from Genome Analyses.</title>
        <authorList>
            <person name="Imhoff J.F."/>
            <person name="Rahn T."/>
            <person name="Kunzel S."/>
            <person name="Keller A."/>
            <person name="Neulinger S.C."/>
        </authorList>
    </citation>
    <scope>NUCLEOTIDE SEQUENCE [LARGE SCALE GENOMIC DNA]</scope>
    <source>
        <strain evidence="8 9">DSM 15116</strain>
    </source>
</reference>
<keyword evidence="5 7" id="KW-1133">Transmembrane helix</keyword>
<evidence type="ECO:0000256" key="2">
    <source>
        <dbReference type="ARBA" id="ARBA00006228"/>
    </source>
</evidence>
<dbReference type="EMBL" id="NRSH01000054">
    <property type="protein sequence ID" value="MBK1726612.1"/>
    <property type="molecule type" value="Genomic_DNA"/>
</dbReference>
<dbReference type="PANTHER" id="PTHR34584">
    <property type="entry name" value="NA(+)/H(+) ANTIPORTER SUBUNIT E1"/>
    <property type="match status" value="1"/>
</dbReference>
<dbReference type="Proteomes" id="UP000738126">
    <property type="component" value="Unassembled WGS sequence"/>
</dbReference>
<feature type="transmembrane region" description="Helical" evidence="7">
    <location>
        <begin position="12"/>
        <end position="40"/>
    </location>
</feature>
<accession>A0ABS1E649</accession>
<protein>
    <submittedName>
        <fullName evidence="8">Na+/H+ antiporter subunit E</fullName>
    </submittedName>
</protein>